<protein>
    <submittedName>
        <fullName evidence="1">Uncharacterized protein</fullName>
    </submittedName>
</protein>
<keyword evidence="2" id="KW-1185">Reference proteome</keyword>
<reference evidence="1 2" key="1">
    <citation type="submission" date="2022-01" db="EMBL/GenBank/DDBJ databases">
        <title>A high-quality chromosome-level genome assembly of rohu carp, Labeo rohita.</title>
        <authorList>
            <person name="Arick M.A. II"/>
            <person name="Hsu C.-Y."/>
            <person name="Magbanua Z."/>
            <person name="Pechanova O."/>
            <person name="Grover C."/>
            <person name="Miller E."/>
            <person name="Thrash A."/>
            <person name="Ezzel L."/>
            <person name="Alam S."/>
            <person name="Benzie J."/>
            <person name="Hamilton M."/>
            <person name="Karsi A."/>
            <person name="Lawrence M.L."/>
            <person name="Peterson D.G."/>
        </authorList>
    </citation>
    <scope>NUCLEOTIDE SEQUENCE [LARGE SCALE GENOMIC DNA]</scope>
    <source>
        <strain evidence="2">BAU-BD-2019</strain>
        <tissue evidence="1">Blood</tissue>
    </source>
</reference>
<proteinExistence type="predicted"/>
<accession>A0ABQ8MQY1</accession>
<dbReference type="Proteomes" id="UP000830375">
    <property type="component" value="Unassembled WGS sequence"/>
</dbReference>
<dbReference type="EMBL" id="JACTAM010000004">
    <property type="protein sequence ID" value="KAI2665242.1"/>
    <property type="molecule type" value="Genomic_DNA"/>
</dbReference>
<evidence type="ECO:0000313" key="1">
    <source>
        <dbReference type="EMBL" id="KAI2665242.1"/>
    </source>
</evidence>
<sequence>MMKKKRAAEEKEHLEDIATNKKILEVVNKLADRFDIQEKRVEDLSRKMEENSSLITWKRREDLSKEDKMARELLWPKIKEARDQKKRAYFRGPFGFIENVQIFP</sequence>
<comment type="caution">
    <text evidence="1">The sequence shown here is derived from an EMBL/GenBank/DDBJ whole genome shotgun (WGS) entry which is preliminary data.</text>
</comment>
<organism evidence="1 2">
    <name type="scientific">Labeo rohita</name>
    <name type="common">Indian major carp</name>
    <name type="synonym">Cyprinus rohita</name>
    <dbReference type="NCBI Taxonomy" id="84645"/>
    <lineage>
        <taxon>Eukaryota</taxon>
        <taxon>Metazoa</taxon>
        <taxon>Chordata</taxon>
        <taxon>Craniata</taxon>
        <taxon>Vertebrata</taxon>
        <taxon>Euteleostomi</taxon>
        <taxon>Actinopterygii</taxon>
        <taxon>Neopterygii</taxon>
        <taxon>Teleostei</taxon>
        <taxon>Ostariophysi</taxon>
        <taxon>Cypriniformes</taxon>
        <taxon>Cyprinidae</taxon>
        <taxon>Labeoninae</taxon>
        <taxon>Labeonini</taxon>
        <taxon>Labeo</taxon>
    </lineage>
</organism>
<name>A0ABQ8MQY1_LABRO</name>
<evidence type="ECO:0000313" key="2">
    <source>
        <dbReference type="Proteomes" id="UP000830375"/>
    </source>
</evidence>
<gene>
    <name evidence="1" type="ORF">H4Q32_021467</name>
</gene>